<accession>A0ABN9FCI6</accession>
<sequence length="97" mass="10878">MNLNCFILMFDLILKQMELQDDGITLGWRTACPRISSPSSTTCSRPPGAAPTPARRMRRPWSAACVSPASSATRWPASCWSAWRPRRRSAWWSPPTA</sequence>
<feature type="region of interest" description="Disordered" evidence="1">
    <location>
        <begin position="36"/>
        <end position="56"/>
    </location>
</feature>
<protein>
    <submittedName>
        <fullName evidence="2">Uncharacterized protein</fullName>
    </submittedName>
</protein>
<comment type="caution">
    <text evidence="2">The sequence shown here is derived from an EMBL/GenBank/DDBJ whole genome shotgun (WGS) entry which is preliminary data.</text>
</comment>
<name>A0ABN9FCI6_9NEOB</name>
<keyword evidence="3" id="KW-1185">Reference proteome</keyword>
<evidence type="ECO:0000313" key="3">
    <source>
        <dbReference type="Proteomes" id="UP001162483"/>
    </source>
</evidence>
<dbReference type="Proteomes" id="UP001162483">
    <property type="component" value="Unassembled WGS sequence"/>
</dbReference>
<evidence type="ECO:0000313" key="2">
    <source>
        <dbReference type="EMBL" id="CAI9594748.1"/>
    </source>
</evidence>
<feature type="compositionally biased region" description="Low complexity" evidence="1">
    <location>
        <begin position="36"/>
        <end position="54"/>
    </location>
</feature>
<evidence type="ECO:0000256" key="1">
    <source>
        <dbReference type="SAM" id="MobiDB-lite"/>
    </source>
</evidence>
<reference evidence="2" key="1">
    <citation type="submission" date="2023-05" db="EMBL/GenBank/DDBJ databases">
        <authorList>
            <person name="Stuckert A."/>
        </authorList>
    </citation>
    <scope>NUCLEOTIDE SEQUENCE</scope>
</reference>
<gene>
    <name evidence="2" type="ORF">SPARVUS_LOCUS11787235</name>
</gene>
<proteinExistence type="predicted"/>
<dbReference type="EMBL" id="CATNWA010016702">
    <property type="protein sequence ID" value="CAI9594748.1"/>
    <property type="molecule type" value="Genomic_DNA"/>
</dbReference>
<organism evidence="2 3">
    <name type="scientific">Staurois parvus</name>
    <dbReference type="NCBI Taxonomy" id="386267"/>
    <lineage>
        <taxon>Eukaryota</taxon>
        <taxon>Metazoa</taxon>
        <taxon>Chordata</taxon>
        <taxon>Craniata</taxon>
        <taxon>Vertebrata</taxon>
        <taxon>Euteleostomi</taxon>
        <taxon>Amphibia</taxon>
        <taxon>Batrachia</taxon>
        <taxon>Anura</taxon>
        <taxon>Neobatrachia</taxon>
        <taxon>Ranoidea</taxon>
        <taxon>Ranidae</taxon>
        <taxon>Staurois</taxon>
    </lineage>
</organism>